<organism evidence="1 2">
    <name type="scientific">Arcicella aquatica</name>
    <dbReference type="NCBI Taxonomy" id="217141"/>
    <lineage>
        <taxon>Bacteria</taxon>
        <taxon>Pseudomonadati</taxon>
        <taxon>Bacteroidota</taxon>
        <taxon>Cytophagia</taxon>
        <taxon>Cytophagales</taxon>
        <taxon>Flectobacillaceae</taxon>
        <taxon>Arcicella</taxon>
    </lineage>
</organism>
<evidence type="ECO:0000313" key="1">
    <source>
        <dbReference type="EMBL" id="MEA5258167.1"/>
    </source>
</evidence>
<dbReference type="EMBL" id="JAYFUL010000013">
    <property type="protein sequence ID" value="MEA5258167.1"/>
    <property type="molecule type" value="Genomic_DNA"/>
</dbReference>
<gene>
    <name evidence="1" type="ORF">VB264_10280</name>
</gene>
<dbReference type="Proteomes" id="UP001304671">
    <property type="component" value="Unassembled WGS sequence"/>
</dbReference>
<protein>
    <submittedName>
        <fullName evidence="1">DUF5682 family protein</fullName>
    </submittedName>
</protein>
<dbReference type="PANTHER" id="PTHR30634:SF14">
    <property type="match status" value="1"/>
</dbReference>
<name>A0ABU5QM71_9BACT</name>
<sequence>MNLTILGIRHHGVGSAKNVAERLEQLRPDMILIEGPPEITNALTLIGHSDLKPPVSVMIYNTENPKQSSFYPFAEYSPEWVAAIYANKNNIPLRAMDLPAAISFQIAYLKQQEAQAVAEKDNDTPIIDTEPIHLLVPRDPLSYLAEISNFSSGEAFWEHYFEKNYIKDTEIDHFDAVTLAMTSLREQQILSSLDEENVYREAYMREIIRKAQNELFSNIVVICGAWHAPVLQELNKSAKADTKILKTLPKTKIKVLATWIPWTNQRLSIQSGYGAGIYSPGWFEHIWKTPHEYDLRWLTKVAEVFRKKNVDISTAHIIEAVRLAENLAALRNFSKPSLEELNEAVLAVMCMGDKIMLNLVREQLIIGKKLGKVPSDIPKVPLQEDFERIIKSLRLPLTANAKQYDLDLRNENDLKRSIFLHRLEILGIPWAKRIDSRSKGTFKESWKLEWEPEMMISLIDKAFFGNTIQIATQQIIVNQLDNETSVGKVAELIQKTIPAELFDIIGVLLNKVNELATISADIMDLMFAYPPLVQVSRYGNVRKTDLSMIQGIVDSLITKISIGLSNACYGLDEANAENMFLKIGQVNDAVLLSDKPEIDQIWMDALSKLLDKSGVNQLIKGCTCRLLLDAQYLSEEETDRQLSYSLSANNEPIEVAAWIEGFLRGSGMILIYDHKLWNLIYRWVGQIQEEVFMELLPILRRTFSKFEYAERRQIGEKAKEGIITQDYTKASKIEQELDKNRAEMVLPVLEMLLF</sequence>
<dbReference type="PANTHER" id="PTHR30634">
    <property type="entry name" value="OUTER MEMBRANE LOLAB LIPOPROTEIN INSERTION APPARATUS"/>
    <property type="match status" value="1"/>
</dbReference>
<dbReference type="RefSeq" id="WP_323249070.1">
    <property type="nucleotide sequence ID" value="NZ_JAYFUL010000013.1"/>
</dbReference>
<keyword evidence="2" id="KW-1185">Reference proteome</keyword>
<evidence type="ECO:0000313" key="2">
    <source>
        <dbReference type="Proteomes" id="UP001304671"/>
    </source>
</evidence>
<dbReference type="InterPro" id="IPR050458">
    <property type="entry name" value="LolB"/>
</dbReference>
<accession>A0ABU5QM71</accession>
<dbReference type="InterPro" id="IPR043737">
    <property type="entry name" value="DUF5682"/>
</dbReference>
<dbReference type="Pfam" id="PF18934">
    <property type="entry name" value="DUF5682"/>
    <property type="match status" value="1"/>
</dbReference>
<proteinExistence type="predicted"/>
<comment type="caution">
    <text evidence="1">The sequence shown here is derived from an EMBL/GenBank/DDBJ whole genome shotgun (WGS) entry which is preliminary data.</text>
</comment>
<reference evidence="1 2" key="1">
    <citation type="submission" date="2023-12" db="EMBL/GenBank/DDBJ databases">
        <title>Novel species of the genus Arcicella isolated from rivers.</title>
        <authorList>
            <person name="Lu H."/>
        </authorList>
    </citation>
    <scope>NUCLEOTIDE SEQUENCE [LARGE SCALE GENOMIC DNA]</scope>
    <source>
        <strain evidence="1 2">LMG 21963</strain>
    </source>
</reference>